<name>A0A9P6U6T1_9FUNG</name>
<proteinExistence type="predicted"/>
<keyword evidence="3" id="KW-1185">Reference proteome</keyword>
<accession>A0A9P6U6T1</accession>
<feature type="region of interest" description="Disordered" evidence="1">
    <location>
        <begin position="76"/>
        <end position="96"/>
    </location>
</feature>
<dbReference type="Proteomes" id="UP000807716">
    <property type="component" value="Unassembled WGS sequence"/>
</dbReference>
<evidence type="ECO:0000313" key="3">
    <source>
        <dbReference type="Proteomes" id="UP000807716"/>
    </source>
</evidence>
<evidence type="ECO:0000313" key="2">
    <source>
        <dbReference type="EMBL" id="KAG0261610.1"/>
    </source>
</evidence>
<gene>
    <name evidence="2" type="ORF">DFQ27_002875</name>
</gene>
<reference evidence="2" key="1">
    <citation type="journal article" date="2020" name="Fungal Divers.">
        <title>Resolving the Mortierellaceae phylogeny through synthesis of multi-gene phylogenetics and phylogenomics.</title>
        <authorList>
            <person name="Vandepol N."/>
            <person name="Liber J."/>
            <person name="Desiro A."/>
            <person name="Na H."/>
            <person name="Kennedy M."/>
            <person name="Barry K."/>
            <person name="Grigoriev I.V."/>
            <person name="Miller A.N."/>
            <person name="O'Donnell K."/>
            <person name="Stajich J.E."/>
            <person name="Bonito G."/>
        </authorList>
    </citation>
    <scope>NUCLEOTIDE SEQUENCE</scope>
    <source>
        <strain evidence="2">BC1065</strain>
    </source>
</reference>
<protein>
    <submittedName>
        <fullName evidence="2">Uncharacterized protein</fullName>
    </submittedName>
</protein>
<feature type="compositionally biased region" description="Acidic residues" evidence="1">
    <location>
        <begin position="76"/>
        <end position="88"/>
    </location>
</feature>
<comment type="caution">
    <text evidence="2">The sequence shown here is derived from an EMBL/GenBank/DDBJ whole genome shotgun (WGS) entry which is preliminary data.</text>
</comment>
<sequence length="96" mass="10920">MLGLLGLHTGQSSPSTPFFGLFYAAFRPSVPKFTFQSLTVSLAKVLLRPTTVFIIAVISVILFDFDEWDSDLEDDDDAWEEDWQDDDGDNQHLHRN</sequence>
<evidence type="ECO:0000256" key="1">
    <source>
        <dbReference type="SAM" id="MobiDB-lite"/>
    </source>
</evidence>
<dbReference type="EMBL" id="JAAAJB010000211">
    <property type="protein sequence ID" value="KAG0261610.1"/>
    <property type="molecule type" value="Genomic_DNA"/>
</dbReference>
<organism evidence="2 3">
    <name type="scientific">Actinomortierella ambigua</name>
    <dbReference type="NCBI Taxonomy" id="1343610"/>
    <lineage>
        <taxon>Eukaryota</taxon>
        <taxon>Fungi</taxon>
        <taxon>Fungi incertae sedis</taxon>
        <taxon>Mucoromycota</taxon>
        <taxon>Mortierellomycotina</taxon>
        <taxon>Mortierellomycetes</taxon>
        <taxon>Mortierellales</taxon>
        <taxon>Mortierellaceae</taxon>
        <taxon>Actinomortierella</taxon>
    </lineage>
</organism>
<dbReference type="AlphaFoldDB" id="A0A9P6U6T1"/>